<keyword evidence="1" id="KW-1133">Transmembrane helix</keyword>
<feature type="transmembrane region" description="Helical" evidence="1">
    <location>
        <begin position="138"/>
        <end position="158"/>
    </location>
</feature>
<keyword evidence="1" id="KW-0472">Membrane</keyword>
<evidence type="ECO:0008006" key="4">
    <source>
        <dbReference type="Google" id="ProtNLM"/>
    </source>
</evidence>
<dbReference type="AlphaFoldDB" id="A0A840FNE3"/>
<comment type="caution">
    <text evidence="2">The sequence shown here is derived from an EMBL/GenBank/DDBJ whole genome shotgun (WGS) entry which is preliminary data.</text>
</comment>
<feature type="transmembrane region" description="Helical" evidence="1">
    <location>
        <begin position="235"/>
        <end position="256"/>
    </location>
</feature>
<feature type="transmembrane region" description="Helical" evidence="1">
    <location>
        <begin position="327"/>
        <end position="346"/>
    </location>
</feature>
<feature type="transmembrane region" description="Helical" evidence="1">
    <location>
        <begin position="165"/>
        <end position="183"/>
    </location>
</feature>
<keyword evidence="3" id="KW-1185">Reference proteome</keyword>
<accession>A0A840FNE3</accession>
<sequence>MPLRRFRIVLFALVWFSAAWFGSWEFNPNNAVRLWAAVSLVESGDATIDEYAHMTVDKAQFGDHFYSDKAPGMTIAALPAAWVADRVTGERAGPLDKWLGNDLLARFTRLRLRLAAASISAVLTAIAAVLLFDLGLAVTGSVGAGLIAALGYALGTPIWGWSTTILGHAPVAALYVIALWAVWRMGEARAMRHAVVAGLALGAAVVVEHQAVIAGSAIGIWALARGAGRRNRRTLLAAFLIAGLVALLPLAIYNIVAFGTPFRVSYSGVVGWQGMQQGLFGLTWPRPMVLWQILFGTKVGLVWVAPILLLAAPGLAMLTERRDTRGLAITAATVAAASLLVNAAYVYWEGGNTTGPRIAMPLAGALALGLAPWWAAFRGAAVRGLTLGVLTVSIAINAMVAAAEIFGPQGWDWQLWRGVIQPHFLNGELRTAPSEWFGWTPWHGFALWAAVATVMLAWLVWAAGRAYPDAARVTGASVDDHGEARA</sequence>
<reference evidence="2 3" key="1">
    <citation type="submission" date="2020-08" db="EMBL/GenBank/DDBJ databases">
        <title>Genomic Encyclopedia of Type Strains, Phase IV (KMG-IV): sequencing the most valuable type-strain genomes for metagenomic binning, comparative biology and taxonomic classification.</title>
        <authorList>
            <person name="Goeker M."/>
        </authorList>
    </citation>
    <scope>NUCLEOTIDE SEQUENCE [LARGE SCALE GENOMIC DNA]</scope>
    <source>
        <strain evidence="2 3">YC6723</strain>
    </source>
</reference>
<keyword evidence="1" id="KW-0812">Transmembrane</keyword>
<gene>
    <name evidence="2" type="ORF">GGQ80_002731</name>
</gene>
<dbReference type="EMBL" id="JACIEV010000008">
    <property type="protein sequence ID" value="MBB4154815.1"/>
    <property type="molecule type" value="Genomic_DNA"/>
</dbReference>
<protein>
    <recommendedName>
        <fullName evidence="4">Glycosyltransferase RgtA/B/C/D-like domain-containing protein</fullName>
    </recommendedName>
</protein>
<feature type="transmembrane region" description="Helical" evidence="1">
    <location>
        <begin position="289"/>
        <end position="315"/>
    </location>
</feature>
<feature type="transmembrane region" description="Helical" evidence="1">
    <location>
        <begin position="445"/>
        <end position="464"/>
    </location>
</feature>
<proteinExistence type="predicted"/>
<dbReference type="Proteomes" id="UP000529795">
    <property type="component" value="Unassembled WGS sequence"/>
</dbReference>
<feature type="transmembrane region" description="Helical" evidence="1">
    <location>
        <begin position="358"/>
        <end position="377"/>
    </location>
</feature>
<evidence type="ECO:0000256" key="1">
    <source>
        <dbReference type="SAM" id="Phobius"/>
    </source>
</evidence>
<organism evidence="2 3">
    <name type="scientific">Sphingomonas jinjuensis</name>
    <dbReference type="NCBI Taxonomy" id="535907"/>
    <lineage>
        <taxon>Bacteria</taxon>
        <taxon>Pseudomonadati</taxon>
        <taxon>Pseudomonadota</taxon>
        <taxon>Alphaproteobacteria</taxon>
        <taxon>Sphingomonadales</taxon>
        <taxon>Sphingomonadaceae</taxon>
        <taxon>Sphingomonas</taxon>
    </lineage>
</organism>
<evidence type="ECO:0000313" key="3">
    <source>
        <dbReference type="Proteomes" id="UP000529795"/>
    </source>
</evidence>
<feature type="transmembrane region" description="Helical" evidence="1">
    <location>
        <begin position="384"/>
        <end position="406"/>
    </location>
</feature>
<evidence type="ECO:0000313" key="2">
    <source>
        <dbReference type="EMBL" id="MBB4154815.1"/>
    </source>
</evidence>
<name>A0A840FNE3_9SPHN</name>
<feature type="transmembrane region" description="Helical" evidence="1">
    <location>
        <begin position="6"/>
        <end position="24"/>
    </location>
</feature>
<feature type="transmembrane region" description="Helical" evidence="1">
    <location>
        <begin position="114"/>
        <end position="132"/>
    </location>
</feature>